<gene>
    <name evidence="13" type="ORF">006-24</name>
</gene>
<comment type="subcellular location">
    <subcellularLocation>
        <location evidence="1">Nucleus</location>
    </subcellularLocation>
</comment>
<dbReference type="GO" id="GO:0005634">
    <property type="term" value="C:nucleus"/>
    <property type="evidence" value="ECO:0007669"/>
    <property type="project" value="UniProtKB-SubCell"/>
</dbReference>
<dbReference type="Gene3D" id="1.25.40.840">
    <property type="entry name" value="CCR4-NOT transcription complex subunit 1 TTP binding domain"/>
    <property type="match status" value="1"/>
</dbReference>
<comment type="similarity">
    <text evidence="6">Belongs to the CNOT1 family.</text>
</comment>
<evidence type="ECO:0000256" key="7">
    <source>
        <dbReference type="SAM" id="MobiDB-lite"/>
    </source>
</evidence>
<dbReference type="GO" id="GO:0030015">
    <property type="term" value="C:CCR4-NOT core complex"/>
    <property type="evidence" value="ECO:0007669"/>
    <property type="project" value="InterPro"/>
</dbReference>
<organism evidence="13">
    <name type="scientific">Oikopleura dioica</name>
    <name type="common">Tunicate</name>
    <dbReference type="NCBI Taxonomy" id="34765"/>
    <lineage>
        <taxon>Eukaryota</taxon>
        <taxon>Metazoa</taxon>
        <taxon>Chordata</taxon>
        <taxon>Tunicata</taxon>
        <taxon>Appendicularia</taxon>
        <taxon>Copelata</taxon>
        <taxon>Oikopleuridae</taxon>
        <taxon>Oikopleura</taxon>
    </lineage>
</organism>
<feature type="domain" description="CCR4-NOT transcription complex subunit 1" evidence="9">
    <location>
        <begin position="1179"/>
        <end position="1311"/>
    </location>
</feature>
<evidence type="ECO:0000256" key="2">
    <source>
        <dbReference type="ARBA" id="ARBA00022491"/>
    </source>
</evidence>
<dbReference type="InterPro" id="IPR040398">
    <property type="entry name" value="Not1"/>
</dbReference>
<dbReference type="PANTHER" id="PTHR13162">
    <property type="entry name" value="CCR4-NOT TRANSCRIPTION COMPLEX"/>
    <property type="match status" value="1"/>
</dbReference>
<evidence type="ECO:0000259" key="12">
    <source>
        <dbReference type="Pfam" id="PF16418"/>
    </source>
</evidence>
<dbReference type="GO" id="GO:0060090">
    <property type="term" value="F:molecular adaptor activity"/>
    <property type="evidence" value="ECO:0007669"/>
    <property type="project" value="TreeGrafter"/>
</dbReference>
<protein>
    <submittedName>
        <fullName evidence="13">KIAA1007 protein-like protein</fullName>
    </submittedName>
</protein>
<dbReference type="Gene3D" id="1.25.40.180">
    <property type="match status" value="1"/>
</dbReference>
<accession>Q675Q0</accession>
<dbReference type="InterPro" id="IPR007196">
    <property type="entry name" value="CCR4-Not_Not1_C"/>
</dbReference>
<dbReference type="InterPro" id="IPR032193">
    <property type="entry name" value="CNOT1_TTP_bind"/>
</dbReference>
<feature type="domain" description="CCR4-NOT transcription complex subunit 1 TTP binding" evidence="11">
    <location>
        <begin position="632"/>
        <end position="745"/>
    </location>
</feature>
<feature type="compositionally biased region" description="Polar residues" evidence="7">
    <location>
        <begin position="1080"/>
        <end position="1094"/>
    </location>
</feature>
<evidence type="ECO:0000259" key="8">
    <source>
        <dbReference type="Pfam" id="PF04054"/>
    </source>
</evidence>
<evidence type="ECO:0000259" key="10">
    <source>
        <dbReference type="Pfam" id="PF16415"/>
    </source>
</evidence>
<dbReference type="GO" id="GO:0000288">
    <property type="term" value="P:nuclear-transcribed mRNA catabolic process, deadenylation-dependent decay"/>
    <property type="evidence" value="ECO:0007669"/>
    <property type="project" value="TreeGrafter"/>
</dbReference>
<keyword evidence="2" id="KW-0678">Repressor</keyword>
<dbReference type="InterPro" id="IPR032191">
    <property type="entry name" value="CNOT1_CAF1_bind"/>
</dbReference>
<sequence>MNLDCFSLNLFQLKKFVESKHQKKVLFTGPKKEPSNLNLFEKCPLHSLRETMPTEKKNRFPRRRTLTKKNFEKLKKSKSSENRRAIYDGAFKSPQRLEEEIRSLCRSLGQEATVHLLKVLLQFQEKSSHPELDHIVHGLLLYLWNNPSVAQEDTKGWNPEVLAEAIHQRDPNFNWHDVVQSFDFPGFKVDNEPALILLVSCIKYGLHLRDKSAPYDKIPFPVDRVLQRWNNREGQFSFLKQALLSPNIIPFGIYECNQTQLSVLKSMPDTNDLKVKCWQSIDLMQALLNLGDDASLRERVKELIHDSIKYCPDVIVLALAQAQVHWSALRRDLLEFLLDKYIVNQHPNSLSIITFIWTNCEQVPQMRELLVHSLKKYYRESGSDAALIRVCDIAKEIKALQILLRVKSEDDFAFAIKLAIQASRHNYLNFKKWLEDYSSNVTFLRELNQYRLMVAAHPMSSLEQPKEVEIIREFLTQLSGGSSIGGKPPGVSQGMEPRMISPSVPFSEPSLASPSLLRGMSQLETSPPNIGGYTPADMNIGLPNLHRPIVSGVSPSSVPGLSFIQGLPQDASGLMTPASFGAIPGIPKPNTNNPIGFNFQPTQSVGGPSLTNPMQRPMPMPEEDVEVMDPLMRSVDNLYRELFSGKITEEYLVAQIQQMKTNPNQQKEFKMILSQLIKEFRHYSQFPTDKVECIAKVWGKILSDEILDDARDLKQFLDHVYHALKEGLKGNDKMLLFGETALQIFILKSSNAQEMLAKKAIYQQFCSRVVREIFANGGEKRITPPSMITRIKECAALADVRHPPNDVSDKIKFIINNMSPNNVKEKANEVRRLLDDNPGFYRWFGTYMIKERILKEENFLGLYAELTEALSKQTAIDPPFNQTVRSDLVTGIKALLQQDKQSGDMDSRKRLKYMGRFLGLITIERNRPIIADEIDFKLLLLEAHLRKRRGSPNSNVELKFVVPFVAKVIESTKKSEVFALRVETVQEHRQEPKMIATGNAWTRGVMCTLIELCMDPDAMEMVKFEVELLLKEQKLSMEHFEILSHESVLQSKEMMETIMSPRYKSQLSQNKDEGFQVPIATTPTDPRSLPTSMGSIHPPQPQRMNSQPSMEQPPMPSYTPQYYYDKVDVSTDDMSTLLPYIKVRENLPIVQALGGSQQVKLFLVAKAFSQCFLEQQPLCDLIERQIDRNSQIAAIATEALIKKDFALEIDDHLMSSCANYLSRYLAAGMSMNSLANKEIGFARNIQDRLQELIKQKLVSTPDEIINENAKILVEDNIELFICFIQKRTSHQAIRKVEARLLPEIRTRQRCRTDPGLERQFVQSLSNIRQYHLAVMPEQIRLTPQGVKQEQLRVYEEFAVNVPGFIPSAPTSINQRQAAQAAQAQAVQTQPQMNPAAPATQAWLSSNLVPLYKKHFETFKSKMAEIPRQDVGIPAADIRGMMQVLQTLTDGLQTAATTRDLESTTKFIKNLHYCFIVAFRKSHDPHAGSDEDRYWKSFASLFALCLREMQSSFDQEVSPNWFANRVLYSMDIQASTSQTTGIIAPTGPNKGDELVQEFAETIPIIVNNFNSHPFNSLSEETRSKVHEFKTRYLDAENTRFKIQMSNGNTAQQMMQSDMSEAKKDLRQAGAEFKNNTARQLLEQWVKIFSGRDAGRDSTRGFSAYVAILNEAHILKTDECIKRFIRCCTEICVDIPSNLDDMKMRLNVYQQIDAFVRLVCLLIKHSGDTTNPGTKVNLLNQVLGIVIGVCLEHQQQRGKDFDQMPFQRIFIMLFYELCAPEEVLVSINWHTLQAFTQAYHHLRPAKAPGFVFAWIELIGYRTYVSRMMSHTPEKKGWPMYAQLLSDMIKFMAPHLRNPSTMSPAFKQLYDGMLRLLLVLFHDYPQFLLSYHYAFCDIVPPNCIQLRNLILSAYPKHIADDPQYNTQKLILDNDNSIKPDEFKQKLELYLKDRQSTEFLTLDLVNYLMKTKEDQRTTGVKWNTLVINAVVIFVGEQAITQILGKQQAPNPDTVAHNSFMDIYQSLAVSLDTEGRYMFLNAIANQLRYPNVHTWYFMEVTLHLFAESGATVREQISRVMLERVLLQAPHPWGTLVTCLLMMKRQDFWEAEFPINEIKDIFQIRKQLELFYEKALRQGVTYQKAPSLTET</sequence>
<evidence type="ECO:0000259" key="9">
    <source>
        <dbReference type="Pfam" id="PF12842"/>
    </source>
</evidence>
<dbReference type="Pfam" id="PF16417">
    <property type="entry name" value="CNOT1_TTP_bind"/>
    <property type="match status" value="1"/>
</dbReference>
<evidence type="ECO:0000256" key="3">
    <source>
        <dbReference type="ARBA" id="ARBA00023015"/>
    </source>
</evidence>
<evidence type="ECO:0000256" key="6">
    <source>
        <dbReference type="ARBA" id="ARBA00025717"/>
    </source>
</evidence>
<dbReference type="Gene3D" id="1.25.40.800">
    <property type="match status" value="1"/>
</dbReference>
<reference evidence="13" key="1">
    <citation type="journal article" date="2004" name="Nature">
        <title>Hox cluster disintegration with persistent anteroposterior order of expression in Oikopleura dioica.</title>
        <authorList>
            <person name="Seo H.C."/>
            <person name="Edvardsen R.B."/>
            <person name="Maeland A.D."/>
            <person name="Bjordal M."/>
            <person name="Jensen M.F."/>
            <person name="Hansen A."/>
            <person name="Flaat M."/>
            <person name="Weissenbach J."/>
            <person name="Lehrach H."/>
            <person name="Wincker P."/>
            <person name="Reinhardt R."/>
            <person name="Chourrout D."/>
        </authorList>
    </citation>
    <scope>NUCLEOTIDE SEQUENCE</scope>
</reference>
<evidence type="ECO:0000256" key="4">
    <source>
        <dbReference type="ARBA" id="ARBA00023163"/>
    </source>
</evidence>
<feature type="region of interest" description="Disordered" evidence="7">
    <location>
        <begin position="1080"/>
        <end position="1113"/>
    </location>
</feature>
<keyword evidence="4" id="KW-0804">Transcription</keyword>
<reference evidence="13" key="2">
    <citation type="journal article" date="2005" name="Curr. Biol.">
        <title>Remodelling of the homeobox gene complement in the tunicate Oikopleura dioica.</title>
        <authorList>
            <person name="Edvardsen R.B."/>
            <person name="Seo H.C."/>
            <person name="Jensen M.F."/>
            <person name="Mialon A."/>
            <person name="Mikhaleva J."/>
            <person name="Bjordal M."/>
            <person name="Cartry J."/>
            <person name="Reinhardt R."/>
            <person name="Weissenbach J."/>
            <person name="Wincker P."/>
            <person name="Chourrout D."/>
        </authorList>
    </citation>
    <scope>NUCLEOTIDE SEQUENCE</scope>
</reference>
<evidence type="ECO:0000256" key="1">
    <source>
        <dbReference type="ARBA" id="ARBA00004123"/>
    </source>
</evidence>
<keyword evidence="3" id="KW-0805">Transcription regulation</keyword>
<feature type="domain" description="CCR4-Not complex component Not1 C-terminal" evidence="8">
    <location>
        <begin position="1775"/>
        <end position="2116"/>
    </location>
</feature>
<dbReference type="GO" id="GO:0000932">
    <property type="term" value="C:P-body"/>
    <property type="evidence" value="ECO:0007669"/>
    <property type="project" value="TreeGrafter"/>
</dbReference>
<keyword evidence="5" id="KW-0539">Nucleus</keyword>
<name>Q675Q0_OIKDI</name>
<proteinExistence type="inferred from homology"/>
<dbReference type="Pfam" id="PF04054">
    <property type="entry name" value="Not1"/>
    <property type="match status" value="1"/>
</dbReference>
<dbReference type="InterPro" id="IPR038535">
    <property type="entry name" value="CNOT1_TTP_bind_sf"/>
</dbReference>
<feature type="domain" description="CCR4-NOT transcription complex subunit 1 HEAT repeat" evidence="12">
    <location>
        <begin position="332"/>
        <end position="449"/>
    </location>
</feature>
<dbReference type="GO" id="GO:0017148">
    <property type="term" value="P:negative regulation of translation"/>
    <property type="evidence" value="ECO:0007669"/>
    <property type="project" value="InterPro"/>
</dbReference>
<dbReference type="PANTHER" id="PTHR13162:SF8">
    <property type="entry name" value="CCR4-NOT TRANSCRIPTION COMPLEX SUBUNIT 1"/>
    <property type="match status" value="1"/>
</dbReference>
<evidence type="ECO:0000256" key="5">
    <source>
        <dbReference type="ARBA" id="ARBA00023242"/>
    </source>
</evidence>
<dbReference type="Pfam" id="PF12842">
    <property type="entry name" value="DUF3819"/>
    <property type="match status" value="1"/>
</dbReference>
<dbReference type="InterPro" id="IPR024557">
    <property type="entry name" value="CNOT1_dom_4"/>
</dbReference>
<dbReference type="Pfam" id="PF16418">
    <property type="entry name" value="CNOT1_HEAT"/>
    <property type="match status" value="1"/>
</dbReference>
<dbReference type="Pfam" id="PF16415">
    <property type="entry name" value="CNOT1_CAF1_bind"/>
    <property type="match status" value="1"/>
</dbReference>
<evidence type="ECO:0000313" key="13">
    <source>
        <dbReference type="EMBL" id="AAS21464.1"/>
    </source>
</evidence>
<dbReference type="Gene3D" id="1.25.40.790">
    <property type="match status" value="1"/>
</dbReference>
<evidence type="ECO:0000259" key="11">
    <source>
        <dbReference type="Pfam" id="PF16417"/>
    </source>
</evidence>
<dbReference type="EMBL" id="AY449462">
    <property type="protein sequence ID" value="AAS21464.1"/>
    <property type="molecule type" value="Genomic_DNA"/>
</dbReference>
<feature type="domain" description="CCR4-NOT transcription complex subunit 1 CAF1-binding" evidence="10">
    <location>
        <begin position="801"/>
        <end position="1042"/>
    </location>
</feature>
<dbReference type="InterPro" id="IPR032194">
    <property type="entry name" value="CNOT1_HEAT"/>
</dbReference>